<feature type="domain" description="DnaB/C C-terminal" evidence="2">
    <location>
        <begin position="164"/>
        <end position="232"/>
    </location>
</feature>
<evidence type="ECO:0000313" key="4">
    <source>
        <dbReference type="Proteomes" id="UP000799092"/>
    </source>
</evidence>
<dbReference type="InterPro" id="IPR006343">
    <property type="entry name" value="DnaB/C_C"/>
</dbReference>
<dbReference type="SUPFAM" id="SSF158499">
    <property type="entry name" value="DnaD domain-like"/>
    <property type="match status" value="1"/>
</dbReference>
<accession>A0A6A8DQ19</accession>
<name>A0A6A8DQ19_9BACI</name>
<evidence type="ECO:0000259" key="2">
    <source>
        <dbReference type="Pfam" id="PF07261"/>
    </source>
</evidence>
<dbReference type="Pfam" id="PF07261">
    <property type="entry name" value="DnaB_2"/>
    <property type="match status" value="1"/>
</dbReference>
<comment type="similarity">
    <text evidence="1">Belongs to the DnaB/DnaD family.</text>
</comment>
<dbReference type="InterPro" id="IPR053162">
    <property type="entry name" value="DnaD"/>
</dbReference>
<dbReference type="EMBL" id="WJNG01000008">
    <property type="protein sequence ID" value="MRH43332.1"/>
    <property type="molecule type" value="Genomic_DNA"/>
</dbReference>
<dbReference type="PANTHER" id="PTHR37293:SF6">
    <property type="entry name" value="DNA REPLICATION PROTEIN DNAD"/>
    <property type="match status" value="1"/>
</dbReference>
<dbReference type="NCBIfam" id="TIGR01446">
    <property type="entry name" value="DnaD_dom"/>
    <property type="match status" value="1"/>
</dbReference>
<dbReference type="OrthoDB" id="1047417at2"/>
<dbReference type="PANTHER" id="PTHR37293">
    <property type="entry name" value="PHAGE REPLICATION PROTEIN-RELATED"/>
    <property type="match status" value="1"/>
</dbReference>
<comment type="caution">
    <text evidence="3">The sequence shown here is derived from an EMBL/GenBank/DDBJ whole genome shotgun (WGS) entry which is preliminary data.</text>
</comment>
<reference evidence="3" key="1">
    <citation type="submission" date="2019-11" db="EMBL/GenBank/DDBJ databases">
        <authorList>
            <person name="Li J."/>
        </authorList>
    </citation>
    <scope>NUCLEOTIDE SEQUENCE</scope>
    <source>
        <strain evidence="3">B6B</strain>
    </source>
</reference>
<dbReference type="Gene3D" id="1.10.10.630">
    <property type="entry name" value="DnaD domain-like"/>
    <property type="match status" value="1"/>
</dbReference>
<evidence type="ECO:0000313" key="3">
    <source>
        <dbReference type="EMBL" id="MRH43332.1"/>
    </source>
</evidence>
<gene>
    <name evidence="3" type="ORF">GH741_11645</name>
</gene>
<protein>
    <submittedName>
        <fullName evidence="3">DnaD domain protein</fullName>
    </submittedName>
</protein>
<dbReference type="AlphaFoldDB" id="A0A6A8DQ19"/>
<dbReference type="InterPro" id="IPR034829">
    <property type="entry name" value="DnaD-like_sf"/>
</dbReference>
<proteinExistence type="inferred from homology"/>
<organism evidence="3 4">
    <name type="scientific">Aquibacillus halophilus</name>
    <dbReference type="NCBI Taxonomy" id="930132"/>
    <lineage>
        <taxon>Bacteria</taxon>
        <taxon>Bacillati</taxon>
        <taxon>Bacillota</taxon>
        <taxon>Bacilli</taxon>
        <taxon>Bacillales</taxon>
        <taxon>Bacillaceae</taxon>
        <taxon>Aquibacillus</taxon>
    </lineage>
</organism>
<dbReference type="RefSeq" id="WP_153736961.1">
    <property type="nucleotide sequence ID" value="NZ_WJNG01000008.1"/>
</dbReference>
<evidence type="ECO:0000256" key="1">
    <source>
        <dbReference type="ARBA" id="ARBA00093462"/>
    </source>
</evidence>
<sequence>MNYIKEINALYNHLEFNPLSNSAVLLWHALMQVNNKTGWKKEFTVAAMVLCVKAQLKDSTFKRAREELKEKGYIHFQSRGGNQAAIYQMISLTTFEDHSITCNSDSNMIDLTDEPKDNDISDQKADYNLDHKYDHTPVPLIKQNNVKIKPNKNTIINTTNSVISFYQENFKDTNAYLEKEITNWVVRLGDVLVIEAMKRSLIQNNVCWGYVNGILKKWSEKGFVTLEQVEASEEAFYAQKKQAYYKTPQTGKQEIIPDWFHNRNKHTEHLSSNLSIQAGESDVVKQLTDYLERKKQVKAEVM</sequence>
<dbReference type="Proteomes" id="UP000799092">
    <property type="component" value="Unassembled WGS sequence"/>
</dbReference>
<keyword evidence="4" id="KW-1185">Reference proteome</keyword>